<dbReference type="Gene3D" id="2.40.50.140">
    <property type="entry name" value="Nucleic acid-binding proteins"/>
    <property type="match status" value="2"/>
</dbReference>
<evidence type="ECO:0000313" key="6">
    <source>
        <dbReference type="Proteomes" id="UP000760668"/>
    </source>
</evidence>
<dbReference type="PROSITE" id="PS50126">
    <property type="entry name" value="S1"/>
    <property type="match status" value="2"/>
</dbReference>
<evidence type="ECO:0000313" key="5">
    <source>
        <dbReference type="EMBL" id="HJG86366.1"/>
    </source>
</evidence>
<dbReference type="PANTHER" id="PTHR10724">
    <property type="entry name" value="30S RIBOSOMAL PROTEIN S1"/>
    <property type="match status" value="1"/>
</dbReference>
<gene>
    <name evidence="5" type="ORF">K8V01_04995</name>
</gene>
<evidence type="ECO:0000256" key="1">
    <source>
        <dbReference type="ARBA" id="ARBA00006767"/>
    </source>
</evidence>
<accession>A0A921MM76</accession>
<protein>
    <submittedName>
        <fullName evidence="5">S1 RNA-binding domain-containing protein</fullName>
    </submittedName>
</protein>
<dbReference type="GO" id="GO:0006412">
    <property type="term" value="P:translation"/>
    <property type="evidence" value="ECO:0007669"/>
    <property type="project" value="TreeGrafter"/>
</dbReference>
<dbReference type="PANTHER" id="PTHR10724:SF7">
    <property type="entry name" value="SMALL RIBOSOMAL SUBUNIT PROTEIN BS1C"/>
    <property type="match status" value="1"/>
</dbReference>
<feature type="domain" description="S1 motif" evidence="4">
    <location>
        <begin position="129"/>
        <end position="198"/>
    </location>
</feature>
<dbReference type="GO" id="GO:0005840">
    <property type="term" value="C:ribosome"/>
    <property type="evidence" value="ECO:0007669"/>
    <property type="project" value="UniProtKB-KW"/>
</dbReference>
<dbReference type="GO" id="GO:0003735">
    <property type="term" value="F:structural constituent of ribosome"/>
    <property type="evidence" value="ECO:0007669"/>
    <property type="project" value="TreeGrafter"/>
</dbReference>
<dbReference type="InterPro" id="IPR050437">
    <property type="entry name" value="Ribos_protein_bS1-like"/>
</dbReference>
<dbReference type="AlphaFoldDB" id="A0A921MM76"/>
<evidence type="ECO:0000259" key="4">
    <source>
        <dbReference type="PROSITE" id="PS50126"/>
    </source>
</evidence>
<keyword evidence="3" id="KW-0687">Ribonucleoprotein</keyword>
<organism evidence="5 6">
    <name type="scientific">Pseudoflavonifractor capillosus</name>
    <dbReference type="NCBI Taxonomy" id="106588"/>
    <lineage>
        <taxon>Bacteria</taxon>
        <taxon>Bacillati</taxon>
        <taxon>Bacillota</taxon>
        <taxon>Clostridia</taxon>
        <taxon>Eubacteriales</taxon>
        <taxon>Oscillospiraceae</taxon>
        <taxon>Pseudoflavonifractor</taxon>
    </lineage>
</organism>
<proteinExistence type="inferred from homology"/>
<feature type="domain" description="S1 motif" evidence="4">
    <location>
        <begin position="214"/>
        <end position="240"/>
    </location>
</feature>
<dbReference type="GO" id="GO:0003729">
    <property type="term" value="F:mRNA binding"/>
    <property type="evidence" value="ECO:0007669"/>
    <property type="project" value="TreeGrafter"/>
</dbReference>
<sequence>MVKLTTLFPPEGRLLHTEENQALCATKTGLIRAMEGRRVLEGKAVLCDAGHNLTVSLGPFTGYIPREEAALGIAEGTTREIAILSRVGKPVSFTVEAVEQEEGLFRPRLSRRAAQAMALERLMDTLEPGMVLPATVSHLEPFGAFVDIGCGVPSMISIERISVSRIPHPDRRFTVGQEIFAVVLETCPELGRVILSHRELLGTWRENAARFSAGMTVPGYVRGVKDYGVFVELSPNLSGLAEPRGDLREGDRVSVYIKAIFPDRMKIKLLVIDKLPPEGPQPLTYFLPPSGRLDRWHYAPAGCCKAGTETVFR</sequence>
<keyword evidence="2" id="KW-0689">Ribosomal protein</keyword>
<dbReference type="Pfam" id="PF00575">
    <property type="entry name" value="S1"/>
    <property type="match status" value="1"/>
</dbReference>
<reference evidence="5" key="1">
    <citation type="journal article" date="2021" name="PeerJ">
        <title>Extensive microbial diversity within the chicken gut microbiome revealed by metagenomics and culture.</title>
        <authorList>
            <person name="Gilroy R."/>
            <person name="Ravi A."/>
            <person name="Getino M."/>
            <person name="Pursley I."/>
            <person name="Horton D.L."/>
            <person name="Alikhan N.F."/>
            <person name="Baker D."/>
            <person name="Gharbi K."/>
            <person name="Hall N."/>
            <person name="Watson M."/>
            <person name="Adriaenssens E.M."/>
            <person name="Foster-Nyarko E."/>
            <person name="Jarju S."/>
            <person name="Secka A."/>
            <person name="Antonio M."/>
            <person name="Oren A."/>
            <person name="Chaudhuri R.R."/>
            <person name="La Ragione R."/>
            <person name="Hildebrand F."/>
            <person name="Pallen M.J."/>
        </authorList>
    </citation>
    <scope>NUCLEOTIDE SEQUENCE</scope>
    <source>
        <strain evidence="5">CHK179-5677</strain>
    </source>
</reference>
<dbReference type="InterPro" id="IPR012340">
    <property type="entry name" value="NA-bd_OB-fold"/>
</dbReference>
<reference evidence="5" key="2">
    <citation type="submission" date="2021-09" db="EMBL/GenBank/DDBJ databases">
        <authorList>
            <person name="Gilroy R."/>
        </authorList>
    </citation>
    <scope>NUCLEOTIDE SEQUENCE</scope>
    <source>
        <strain evidence="5">CHK179-5677</strain>
    </source>
</reference>
<dbReference type="EMBL" id="DYUC01000046">
    <property type="protein sequence ID" value="HJG86366.1"/>
    <property type="molecule type" value="Genomic_DNA"/>
</dbReference>
<evidence type="ECO:0000256" key="2">
    <source>
        <dbReference type="ARBA" id="ARBA00022980"/>
    </source>
</evidence>
<dbReference type="Proteomes" id="UP000760668">
    <property type="component" value="Unassembled WGS sequence"/>
</dbReference>
<comment type="similarity">
    <text evidence="1">Belongs to the bacterial ribosomal protein bS1 family.</text>
</comment>
<evidence type="ECO:0000256" key="3">
    <source>
        <dbReference type="ARBA" id="ARBA00023274"/>
    </source>
</evidence>
<dbReference type="SUPFAM" id="SSF50249">
    <property type="entry name" value="Nucleic acid-binding proteins"/>
    <property type="match status" value="2"/>
</dbReference>
<name>A0A921MM76_9FIRM</name>
<dbReference type="GO" id="GO:1990904">
    <property type="term" value="C:ribonucleoprotein complex"/>
    <property type="evidence" value="ECO:0007669"/>
    <property type="project" value="UniProtKB-KW"/>
</dbReference>
<dbReference type="InterPro" id="IPR003029">
    <property type="entry name" value="S1_domain"/>
</dbReference>
<dbReference type="SMART" id="SM00316">
    <property type="entry name" value="S1"/>
    <property type="match status" value="3"/>
</dbReference>
<comment type="caution">
    <text evidence="5">The sequence shown here is derived from an EMBL/GenBank/DDBJ whole genome shotgun (WGS) entry which is preliminary data.</text>
</comment>